<gene>
    <name evidence="2" type="ORF">IAB38_04860</name>
</gene>
<feature type="transmembrane region" description="Helical" evidence="1">
    <location>
        <begin position="12"/>
        <end position="32"/>
    </location>
</feature>
<organism evidence="2 3">
    <name type="scientific">Candidatus Onthousia excrementipullorum</name>
    <dbReference type="NCBI Taxonomy" id="2840884"/>
    <lineage>
        <taxon>Bacteria</taxon>
        <taxon>Bacillati</taxon>
        <taxon>Bacillota</taxon>
        <taxon>Bacilli</taxon>
        <taxon>Candidatus Onthousia</taxon>
    </lineage>
</organism>
<dbReference type="Proteomes" id="UP000824232">
    <property type="component" value="Unassembled WGS sequence"/>
</dbReference>
<keyword evidence="1" id="KW-0812">Transmembrane</keyword>
<evidence type="ECO:0000313" key="3">
    <source>
        <dbReference type="Proteomes" id="UP000824232"/>
    </source>
</evidence>
<sequence length="617" mass="67672">MSKDNKKKKVTAIIISIFIVIILLLAITYAYFSTELNGSDQIVKVGTLDLVLDETSEGINLGNAIGLSDSDGMSLTPSTFELRNNGNKAVDYTIYLDDNTIRETDTRIDDKFLKYNLKKNGENSGATLLTTTGSNPNRILDMGTIEGGETNTYSLNLWITDEVDGNYSGQVFSGKLRVEVSQERDKSVSAILLDNIKEQNQYNDGTDTFITGEDPNNYIWYSGKLWRAVSVNNDAKTTKLVTQWNISAITYSSGSDAFDGSYMEEWLNDTTVDGFLGNLRDYENFIVTDSAWDATEDNTLLGSITRPNGTTTVTAPVGLLNIYEYQESYRGTTYSNGYLNNGLRWWTLTSGGGGVRIVENNGNAVIFASPSSNSNGVRPSINLKSSVKIVDGNGTIDNPYRLNGDNDTSLSGTLLSSRYSGEYIRFGTGENNLYRIVSHENGIGTKIVSAEPLKDSGAFKRIMSFGGNTTFSSTNTVGSFLNGDYLTNYVGSPYTEMIEDSTTWYLGRVGYGASYRVAKYTDTSMTGFATSTNAKVGLLRFGELMSGQFDRNGNNITYWTLTPYSSSDVWFVDDDGYCNKNGPALAYGVRPSINLKSNVQIVNGNGTKQNPFQIALQ</sequence>
<evidence type="ECO:0000313" key="2">
    <source>
        <dbReference type="EMBL" id="HIR59362.1"/>
    </source>
</evidence>
<proteinExistence type="predicted"/>
<dbReference type="AlphaFoldDB" id="A0A9D1J3A9"/>
<keyword evidence="1" id="KW-0472">Membrane</keyword>
<protein>
    <submittedName>
        <fullName evidence="2">Uncharacterized protein</fullName>
    </submittedName>
</protein>
<evidence type="ECO:0000256" key="1">
    <source>
        <dbReference type="SAM" id="Phobius"/>
    </source>
</evidence>
<reference evidence="2" key="1">
    <citation type="submission" date="2020-10" db="EMBL/GenBank/DDBJ databases">
        <authorList>
            <person name="Gilroy R."/>
        </authorList>
    </citation>
    <scope>NUCLEOTIDE SEQUENCE</scope>
    <source>
        <strain evidence="2">CHK184-20233</strain>
    </source>
</reference>
<keyword evidence="1" id="KW-1133">Transmembrane helix</keyword>
<accession>A0A9D1J3A9</accession>
<dbReference type="EMBL" id="DVHC01000051">
    <property type="protein sequence ID" value="HIR59362.1"/>
    <property type="molecule type" value="Genomic_DNA"/>
</dbReference>
<name>A0A9D1J3A9_9FIRM</name>
<reference evidence="2" key="2">
    <citation type="journal article" date="2021" name="PeerJ">
        <title>Extensive microbial diversity within the chicken gut microbiome revealed by metagenomics and culture.</title>
        <authorList>
            <person name="Gilroy R."/>
            <person name="Ravi A."/>
            <person name="Getino M."/>
            <person name="Pursley I."/>
            <person name="Horton D.L."/>
            <person name="Alikhan N.F."/>
            <person name="Baker D."/>
            <person name="Gharbi K."/>
            <person name="Hall N."/>
            <person name="Watson M."/>
            <person name="Adriaenssens E.M."/>
            <person name="Foster-Nyarko E."/>
            <person name="Jarju S."/>
            <person name="Secka A."/>
            <person name="Antonio M."/>
            <person name="Oren A."/>
            <person name="Chaudhuri R.R."/>
            <person name="La Ragione R."/>
            <person name="Hildebrand F."/>
            <person name="Pallen M.J."/>
        </authorList>
    </citation>
    <scope>NUCLEOTIDE SEQUENCE</scope>
    <source>
        <strain evidence="2">CHK184-20233</strain>
    </source>
</reference>
<comment type="caution">
    <text evidence="2">The sequence shown here is derived from an EMBL/GenBank/DDBJ whole genome shotgun (WGS) entry which is preliminary data.</text>
</comment>